<gene>
    <name evidence="2" type="ORF">CRI94_12140</name>
</gene>
<feature type="compositionally biased region" description="Basic and acidic residues" evidence="1">
    <location>
        <begin position="27"/>
        <end position="36"/>
    </location>
</feature>
<feature type="compositionally biased region" description="Low complexity" evidence="1">
    <location>
        <begin position="1"/>
        <end position="19"/>
    </location>
</feature>
<keyword evidence="3" id="KW-1185">Reference proteome</keyword>
<dbReference type="OrthoDB" id="325673at2"/>
<reference evidence="2 3" key="1">
    <citation type="submission" date="2017-10" db="EMBL/GenBank/DDBJ databases">
        <title>Draft genome of Longibacter Salinarum.</title>
        <authorList>
            <person name="Goh K.M."/>
            <person name="Shamsir M.S."/>
            <person name="Lim S.W."/>
        </authorList>
    </citation>
    <scope>NUCLEOTIDE SEQUENCE [LARGE SCALE GENOMIC DNA]</scope>
    <source>
        <strain evidence="2 3">KCTC 52045</strain>
    </source>
</reference>
<comment type="caution">
    <text evidence="2">The sequence shown here is derived from an EMBL/GenBank/DDBJ whole genome shotgun (WGS) entry which is preliminary data.</text>
</comment>
<evidence type="ECO:0000313" key="3">
    <source>
        <dbReference type="Proteomes" id="UP000220102"/>
    </source>
</evidence>
<evidence type="ECO:0000313" key="2">
    <source>
        <dbReference type="EMBL" id="PEN12765.1"/>
    </source>
</evidence>
<feature type="region of interest" description="Disordered" evidence="1">
    <location>
        <begin position="1"/>
        <end position="63"/>
    </location>
</feature>
<accession>A0A2A8CVM8</accession>
<organism evidence="2 3">
    <name type="scientific">Longibacter salinarum</name>
    <dbReference type="NCBI Taxonomy" id="1850348"/>
    <lineage>
        <taxon>Bacteria</taxon>
        <taxon>Pseudomonadati</taxon>
        <taxon>Rhodothermota</taxon>
        <taxon>Rhodothermia</taxon>
        <taxon>Rhodothermales</taxon>
        <taxon>Salisaetaceae</taxon>
        <taxon>Longibacter</taxon>
    </lineage>
</organism>
<proteinExistence type="predicted"/>
<dbReference type="RefSeq" id="WP_098076104.1">
    <property type="nucleotide sequence ID" value="NZ_PDEQ01000006.1"/>
</dbReference>
<evidence type="ECO:0000256" key="1">
    <source>
        <dbReference type="SAM" id="MobiDB-lite"/>
    </source>
</evidence>
<feature type="compositionally biased region" description="Low complexity" evidence="1">
    <location>
        <begin position="44"/>
        <end position="60"/>
    </location>
</feature>
<dbReference type="EMBL" id="PDEQ01000006">
    <property type="protein sequence ID" value="PEN12765.1"/>
    <property type="molecule type" value="Genomic_DNA"/>
</dbReference>
<name>A0A2A8CVM8_9BACT</name>
<dbReference type="AlphaFoldDB" id="A0A2A8CVM8"/>
<protein>
    <submittedName>
        <fullName evidence="2">Uncharacterized protein</fullName>
    </submittedName>
</protein>
<sequence>MSAPTPTLPRSPAASSAAAFLPQHAGVLKDRPRHDSAASNRWTASAPGSDASSPASASPDTVAGTVATRDCLKRWLKKQVRAADVRWLTSIAASIANGARDARVLPAFTNVPKRTGTAPLDLGASDLSHARSLNPDWDPSDWTVDQAARVLILLSLPTDDRTDYLRRLRLLHRTADEREAVALHSARPLLPFVDDALPTSR</sequence>
<dbReference type="Proteomes" id="UP000220102">
    <property type="component" value="Unassembled WGS sequence"/>
</dbReference>